<evidence type="ECO:0000256" key="1">
    <source>
        <dbReference type="ARBA" id="ARBA00008520"/>
    </source>
</evidence>
<dbReference type="GO" id="GO:0055052">
    <property type="term" value="C:ATP-binding cassette (ABC) transporter complex, substrate-binding subunit-containing"/>
    <property type="evidence" value="ECO:0007669"/>
    <property type="project" value="TreeGrafter"/>
</dbReference>
<evidence type="ECO:0000256" key="2">
    <source>
        <dbReference type="ARBA" id="ARBA00022448"/>
    </source>
</evidence>
<keyword evidence="5" id="KW-1185">Reference proteome</keyword>
<accession>A0A8J8MJL6</accession>
<dbReference type="RefSeq" id="WP_212697976.1">
    <property type="nucleotide sequence ID" value="NZ_CP058649.1"/>
</dbReference>
<sequence length="422" mass="47335">MRKKIVILLSLVIMMGVIFTGCNKKETSSADTQDEKVTLGIWWASQDEFKAPLLEAIREFEEANPQIKIEPEWMPNFDYYDKYKIALTGDQAPDIVKIDHVFVQSLGYNGQVFDLAEFGADKIKDQFIQSTWDANMYKEHVYALPFDANTLALMYNKDILDKAGVMPPTTLEQLIASSQAVSELGEEGVYGYTIPFDPGKSGFLSFQFTSWIARNGGSILSDDWSKATLNSPEVIQALKQVKSLIDTKAAPANAFMENEFYAGKIGMLEMGPWHVPTITSPDAPANFGIVPVVSLKEGVDTYAPLGLYSLAIAKQSKHPEEAYKFIEFLATHEKMQIAYSKTTNLMPTLKEAYKDEFYDNDVWKIFITQLEKTVSRPGSPAWPLIDEAISDAIQEVLTDTKSPEDALKNAEEKINKELEKLQ</sequence>
<dbReference type="SUPFAM" id="SSF53850">
    <property type="entry name" value="Periplasmic binding protein-like II"/>
    <property type="match status" value="1"/>
</dbReference>
<dbReference type="PANTHER" id="PTHR30061:SF50">
    <property type="entry name" value="MALTOSE_MALTODEXTRIN-BINDING PERIPLASMIC PROTEIN"/>
    <property type="match status" value="1"/>
</dbReference>
<dbReference type="GO" id="GO:0055085">
    <property type="term" value="P:transmembrane transport"/>
    <property type="evidence" value="ECO:0007669"/>
    <property type="project" value="InterPro"/>
</dbReference>
<comment type="similarity">
    <text evidence="1">Belongs to the bacterial solute-binding protein 1 family.</text>
</comment>
<dbReference type="Pfam" id="PF01547">
    <property type="entry name" value="SBP_bac_1"/>
    <property type="match status" value="1"/>
</dbReference>
<name>A0A8J8MJL6_9FIRM</name>
<keyword evidence="3" id="KW-0732">Signal</keyword>
<dbReference type="GO" id="GO:0015768">
    <property type="term" value="P:maltose transport"/>
    <property type="evidence" value="ECO:0007669"/>
    <property type="project" value="TreeGrafter"/>
</dbReference>
<dbReference type="PROSITE" id="PS01037">
    <property type="entry name" value="SBP_BACTERIAL_1"/>
    <property type="match status" value="1"/>
</dbReference>
<dbReference type="AlphaFoldDB" id="A0A8J8MJL6"/>
<dbReference type="EMBL" id="CP058649">
    <property type="protein sequence ID" value="QUI22488.1"/>
    <property type="molecule type" value="Genomic_DNA"/>
</dbReference>
<gene>
    <name evidence="4" type="ORF">HZI73_09315</name>
</gene>
<dbReference type="InterPro" id="IPR006059">
    <property type="entry name" value="SBP"/>
</dbReference>
<dbReference type="Proteomes" id="UP000683246">
    <property type="component" value="Chromosome"/>
</dbReference>
<keyword evidence="2" id="KW-0813">Transport</keyword>
<proteinExistence type="inferred from homology"/>
<protein>
    <submittedName>
        <fullName evidence="4">Sugar ABC transporter substrate-binding protein</fullName>
    </submittedName>
</protein>
<dbReference type="CDD" id="cd13585">
    <property type="entry name" value="PBP2_TMBP_like"/>
    <property type="match status" value="1"/>
</dbReference>
<dbReference type="InterPro" id="IPR006061">
    <property type="entry name" value="SBP_1_CS"/>
</dbReference>
<dbReference type="PANTHER" id="PTHR30061">
    <property type="entry name" value="MALTOSE-BINDING PERIPLASMIC PROTEIN"/>
    <property type="match status" value="1"/>
</dbReference>
<dbReference type="KEGG" id="vpy:HZI73_09315"/>
<evidence type="ECO:0000313" key="5">
    <source>
        <dbReference type="Proteomes" id="UP000683246"/>
    </source>
</evidence>
<evidence type="ECO:0000313" key="4">
    <source>
        <dbReference type="EMBL" id="QUI22488.1"/>
    </source>
</evidence>
<reference evidence="4" key="1">
    <citation type="submission" date="2020-07" db="EMBL/GenBank/DDBJ databases">
        <title>Vallitalea pronyensis genome.</title>
        <authorList>
            <person name="Postec A."/>
        </authorList>
    </citation>
    <scope>NUCLEOTIDE SEQUENCE</scope>
    <source>
        <strain evidence="4">FatNI3</strain>
    </source>
</reference>
<dbReference type="GO" id="GO:0042956">
    <property type="term" value="P:maltodextrin transmembrane transport"/>
    <property type="evidence" value="ECO:0007669"/>
    <property type="project" value="TreeGrafter"/>
</dbReference>
<dbReference type="GO" id="GO:1901982">
    <property type="term" value="F:maltose binding"/>
    <property type="evidence" value="ECO:0007669"/>
    <property type="project" value="TreeGrafter"/>
</dbReference>
<evidence type="ECO:0000256" key="3">
    <source>
        <dbReference type="ARBA" id="ARBA00022729"/>
    </source>
</evidence>
<dbReference type="PROSITE" id="PS51257">
    <property type="entry name" value="PROKAR_LIPOPROTEIN"/>
    <property type="match status" value="1"/>
</dbReference>
<dbReference type="Gene3D" id="3.40.190.10">
    <property type="entry name" value="Periplasmic binding protein-like II"/>
    <property type="match status" value="2"/>
</dbReference>
<organism evidence="4 5">
    <name type="scientific">Vallitalea pronyensis</name>
    <dbReference type="NCBI Taxonomy" id="1348613"/>
    <lineage>
        <taxon>Bacteria</taxon>
        <taxon>Bacillati</taxon>
        <taxon>Bacillota</taxon>
        <taxon>Clostridia</taxon>
        <taxon>Lachnospirales</taxon>
        <taxon>Vallitaleaceae</taxon>
        <taxon>Vallitalea</taxon>
    </lineage>
</organism>